<evidence type="ECO:0000256" key="2">
    <source>
        <dbReference type="ARBA" id="ARBA00022801"/>
    </source>
</evidence>
<dbReference type="SUPFAM" id="SSF52540">
    <property type="entry name" value="P-loop containing nucleoside triphosphate hydrolases"/>
    <property type="match status" value="1"/>
</dbReference>
<dbReference type="InterPro" id="IPR011993">
    <property type="entry name" value="PH-like_dom_sf"/>
</dbReference>
<evidence type="ECO:0000313" key="8">
    <source>
        <dbReference type="EMBL" id="KAF0719722.1"/>
    </source>
</evidence>
<keyword evidence="3" id="KW-0342">GTP-binding</keyword>
<protein>
    <submittedName>
        <fullName evidence="9">Aste57867_844 protein</fullName>
    </submittedName>
</protein>
<dbReference type="InterPro" id="IPR001849">
    <property type="entry name" value="PH_domain"/>
</dbReference>
<reference evidence="9 10" key="1">
    <citation type="submission" date="2019-03" db="EMBL/GenBank/DDBJ databases">
        <authorList>
            <person name="Gaulin E."/>
            <person name="Dumas B."/>
        </authorList>
    </citation>
    <scope>NUCLEOTIDE SEQUENCE [LARGE SCALE GENOMIC DNA]</scope>
    <source>
        <strain evidence="9">CBS 568.67</strain>
    </source>
</reference>
<dbReference type="EMBL" id="CAADRA010000052">
    <property type="protein sequence ID" value="VFT78068.1"/>
    <property type="molecule type" value="Genomic_DNA"/>
</dbReference>
<feature type="domain" description="PH" evidence="6">
    <location>
        <begin position="667"/>
        <end position="771"/>
    </location>
</feature>
<dbReference type="CDD" id="cd01851">
    <property type="entry name" value="GBP"/>
    <property type="match status" value="1"/>
</dbReference>
<feature type="domain" description="GB1/RHD3-type G" evidence="7">
    <location>
        <begin position="34"/>
        <end position="289"/>
    </location>
</feature>
<comment type="similarity">
    <text evidence="4">Belongs to the TRAFAC class dynamin-like GTPase superfamily. GB1/RHD3 GTPase family.</text>
</comment>
<dbReference type="SMART" id="SM00233">
    <property type="entry name" value="PH"/>
    <property type="match status" value="1"/>
</dbReference>
<dbReference type="Pfam" id="PF00169">
    <property type="entry name" value="PH"/>
    <property type="match status" value="1"/>
</dbReference>
<dbReference type="InterPro" id="IPR015894">
    <property type="entry name" value="Guanylate-bd_N"/>
</dbReference>
<dbReference type="AlphaFoldDB" id="A0A485K3Y4"/>
<dbReference type="GO" id="GO:0005525">
    <property type="term" value="F:GTP binding"/>
    <property type="evidence" value="ECO:0007669"/>
    <property type="project" value="UniProtKB-KW"/>
</dbReference>
<dbReference type="Gene3D" id="2.30.29.30">
    <property type="entry name" value="Pleckstrin-homology domain (PH domain)/Phosphotyrosine-binding domain (PTB)"/>
    <property type="match status" value="1"/>
</dbReference>
<dbReference type="InterPro" id="IPR030386">
    <property type="entry name" value="G_GB1_RHD3_dom"/>
</dbReference>
<name>A0A485K3Y4_9STRA</name>
<keyword evidence="2" id="KW-0378">Hydrolase</keyword>
<dbReference type="FunFam" id="3.40.50.300:FF:001470">
    <property type="entry name" value="Interferon-induced guanylate-binding protein 1"/>
    <property type="match status" value="1"/>
</dbReference>
<feature type="region of interest" description="Disordered" evidence="5">
    <location>
        <begin position="778"/>
        <end position="802"/>
    </location>
</feature>
<dbReference type="PROSITE" id="PS51715">
    <property type="entry name" value="G_GB1_RHD3"/>
    <property type="match status" value="1"/>
</dbReference>
<dbReference type="Pfam" id="PF02841">
    <property type="entry name" value="GBP_C"/>
    <property type="match status" value="1"/>
</dbReference>
<dbReference type="PANTHER" id="PTHR10751">
    <property type="entry name" value="GUANYLATE BINDING PROTEIN"/>
    <property type="match status" value="1"/>
</dbReference>
<dbReference type="InterPro" id="IPR027417">
    <property type="entry name" value="P-loop_NTPase"/>
</dbReference>
<evidence type="ECO:0000256" key="5">
    <source>
        <dbReference type="SAM" id="MobiDB-lite"/>
    </source>
</evidence>
<evidence type="ECO:0000256" key="4">
    <source>
        <dbReference type="PROSITE-ProRule" id="PRU01052"/>
    </source>
</evidence>
<dbReference type="SUPFAM" id="SSF50729">
    <property type="entry name" value="PH domain-like"/>
    <property type="match status" value="1"/>
</dbReference>
<keyword evidence="1" id="KW-0547">Nucleotide-binding</keyword>
<dbReference type="Pfam" id="PF02263">
    <property type="entry name" value="GBP"/>
    <property type="match status" value="1"/>
</dbReference>
<keyword evidence="10" id="KW-1185">Reference proteome</keyword>
<evidence type="ECO:0000256" key="1">
    <source>
        <dbReference type="ARBA" id="ARBA00022741"/>
    </source>
</evidence>
<dbReference type="GO" id="GO:0003924">
    <property type="term" value="F:GTPase activity"/>
    <property type="evidence" value="ECO:0007669"/>
    <property type="project" value="InterPro"/>
</dbReference>
<dbReference type="PROSITE" id="PS50003">
    <property type="entry name" value="PH_DOMAIN"/>
    <property type="match status" value="1"/>
</dbReference>
<evidence type="ECO:0000256" key="3">
    <source>
        <dbReference type="ARBA" id="ARBA00023134"/>
    </source>
</evidence>
<evidence type="ECO:0000313" key="10">
    <source>
        <dbReference type="Proteomes" id="UP000332933"/>
    </source>
</evidence>
<organism evidence="9 10">
    <name type="scientific">Aphanomyces stellatus</name>
    <dbReference type="NCBI Taxonomy" id="120398"/>
    <lineage>
        <taxon>Eukaryota</taxon>
        <taxon>Sar</taxon>
        <taxon>Stramenopiles</taxon>
        <taxon>Oomycota</taxon>
        <taxon>Saprolegniomycetes</taxon>
        <taxon>Saprolegniales</taxon>
        <taxon>Verrucalvaceae</taxon>
        <taxon>Aphanomyces</taxon>
    </lineage>
</organism>
<dbReference type="InterPro" id="IPR036543">
    <property type="entry name" value="Guanylate-bd_C_sf"/>
</dbReference>
<dbReference type="Proteomes" id="UP000332933">
    <property type="component" value="Unassembled WGS sequence"/>
</dbReference>
<dbReference type="InterPro" id="IPR003191">
    <property type="entry name" value="Guanylate-bd/ATL_C"/>
</dbReference>
<dbReference type="OrthoDB" id="2135133at2759"/>
<dbReference type="Gene3D" id="1.20.1000.10">
    <property type="entry name" value="Guanylate-binding protein, C-terminal domain"/>
    <property type="match status" value="1"/>
</dbReference>
<gene>
    <name evidence="9" type="primary">Aste57867_844</name>
    <name evidence="8" type="ORF">As57867_000843</name>
    <name evidence="9" type="ORF">ASTE57867_844</name>
</gene>
<evidence type="ECO:0000259" key="7">
    <source>
        <dbReference type="PROSITE" id="PS51715"/>
    </source>
</evidence>
<dbReference type="Gene3D" id="3.40.50.300">
    <property type="entry name" value="P-loop containing nucleotide triphosphate hydrolases"/>
    <property type="match status" value="1"/>
</dbReference>
<proteinExistence type="inferred from homology"/>
<sequence>MADQLGAPVQLIRVDPDGSFHVDDAAVKKLESIKGKIAVVAVAGLYRTGKSFLLNLLVSKQTATSTANMTQGFAVGGTINACTKGIWMWGEPFVLDDGTSVIFLDTEGIGSVDREQTHDTRLFALALLLGSYFVYNSRGVIDGNAIEDLSLVVNLSKHIQTTSQSQSNPSALHEYFPSFLWVVRDFTLQLQDQGKEITSKQYLENALKPQGGFNADVAGRDQIRMLLSDFFRDRDCVTLVRPVEDEAQLRNLPNIPYGELREEFRSKFDAMKKRLFEKAQPKSLFGKALNGAMFTNLAKSYVEALNSGKAPVISSAWTRVVQAQCEDAVDDAVDQFKKDMHARVADYVDGKESFADLYEGLLAKETAAESDTQIVNKGAGTAQFDEFGNLKKFNAHAPPSPQEVEASITVEDVQLKPVLEHVTLPVPLIDLDAVVDLCVERAEKTLRAADIGDQADMQSFRASFRTTVQAVVDVYRQKNAGASMMFCRNLLKFLSEKKFNQFNQSTLGPMEYHKRTLEYLDDLKHIHEDFYKLAVGPSADAAYCQYMSQNVFNQVMEWTEDANRAHAAHLNTLQADVNAMGLQVASAEGQATAMKELAAQEVLKCDLTLKEAERKSKSEIDALRASLEYKTHELEHVLNHNATLRRLADSAQQSNVRAHDLASNKNAQFFAGYLIKQGAVNSAGQRSKWQQRFFVLNGPHLRYYNTKDDFERSRSDDPPIDVSRAVIEEDKDVVEAFTISFPDYSSDTLVLHARSAAVKAEWIDHLLKVRGRGLGGRSASTVNNGNYSNHHQPSSASMQYQF</sequence>
<evidence type="ECO:0000313" key="9">
    <source>
        <dbReference type="EMBL" id="VFT78068.1"/>
    </source>
</evidence>
<dbReference type="EMBL" id="VJMH01000052">
    <property type="protein sequence ID" value="KAF0719722.1"/>
    <property type="molecule type" value="Genomic_DNA"/>
</dbReference>
<dbReference type="SUPFAM" id="SSF48340">
    <property type="entry name" value="Interferon-induced guanylate-binding protein 1 (GBP1), C-terminal domain"/>
    <property type="match status" value="1"/>
</dbReference>
<reference evidence="8" key="2">
    <citation type="submission" date="2019-06" db="EMBL/GenBank/DDBJ databases">
        <title>Genomics analysis of Aphanomyces spp. identifies a new class of oomycete effector associated with host adaptation.</title>
        <authorList>
            <person name="Gaulin E."/>
        </authorList>
    </citation>
    <scope>NUCLEOTIDE SEQUENCE</scope>
    <source>
        <strain evidence="8">CBS 578.67</strain>
    </source>
</reference>
<evidence type="ECO:0000259" key="6">
    <source>
        <dbReference type="PROSITE" id="PS50003"/>
    </source>
</evidence>
<accession>A0A485K3Y4</accession>